<protein>
    <submittedName>
        <fullName evidence="1">Uncharacterized protein</fullName>
    </submittedName>
</protein>
<dbReference type="OrthoDB" id="10568807at2759"/>
<evidence type="ECO:0000313" key="2">
    <source>
        <dbReference type="Proteomes" id="UP000670092"/>
    </source>
</evidence>
<dbReference type="AlphaFoldDB" id="A0A8H7ZBX6"/>
<dbReference type="VEuPathDB" id="FungiDB:I7I52_04166"/>
<evidence type="ECO:0000313" key="1">
    <source>
        <dbReference type="EMBL" id="KAG5305487.1"/>
    </source>
</evidence>
<organism evidence="1 2">
    <name type="scientific">Ajellomyces capsulatus</name>
    <name type="common">Darling's disease fungus</name>
    <name type="synonym">Histoplasma capsulatum</name>
    <dbReference type="NCBI Taxonomy" id="5037"/>
    <lineage>
        <taxon>Eukaryota</taxon>
        <taxon>Fungi</taxon>
        <taxon>Dikarya</taxon>
        <taxon>Ascomycota</taxon>
        <taxon>Pezizomycotina</taxon>
        <taxon>Eurotiomycetes</taxon>
        <taxon>Eurotiomycetidae</taxon>
        <taxon>Onygenales</taxon>
        <taxon>Ajellomycetaceae</taxon>
        <taxon>Histoplasma</taxon>
    </lineage>
</organism>
<comment type="caution">
    <text evidence="1">The sequence shown here is derived from an EMBL/GenBank/DDBJ whole genome shotgun (WGS) entry which is preliminary data.</text>
</comment>
<reference evidence="1 2" key="1">
    <citation type="submission" date="2021-01" db="EMBL/GenBank/DDBJ databases">
        <title>Chromosome-level genome assembly of a human fungal pathogen reveals clustering of transcriptionally co-regulated genes.</title>
        <authorList>
            <person name="Voorhies M."/>
            <person name="Cohen S."/>
            <person name="Shea T.P."/>
            <person name="Petrus S."/>
            <person name="Munoz J.F."/>
            <person name="Poplawski S."/>
            <person name="Goldman W.E."/>
            <person name="Michael T."/>
            <person name="Cuomo C.A."/>
            <person name="Sil A."/>
            <person name="Beyhan S."/>
        </authorList>
    </citation>
    <scope>NUCLEOTIDE SEQUENCE [LARGE SCALE GENOMIC DNA]</scope>
    <source>
        <strain evidence="1 2">G184AR</strain>
    </source>
</reference>
<dbReference type="Proteomes" id="UP000670092">
    <property type="component" value="Unassembled WGS sequence"/>
</dbReference>
<sequence>MWSQAGDLCPPDALLLHRYACPTKGEGCVMRPPHRTEFEKYHRVPDGVKLVTAAGCDWVRWVGDGRVWRAAAAIRWLVSSTTPG</sequence>
<name>A0A8H7ZBX6_AJECA</name>
<gene>
    <name evidence="1" type="ORF">I7I52_04166</name>
</gene>
<dbReference type="EMBL" id="JAEVHI010000001">
    <property type="protein sequence ID" value="KAG5305487.1"/>
    <property type="molecule type" value="Genomic_DNA"/>
</dbReference>
<proteinExistence type="predicted"/>
<accession>A0A8H7ZBX6</accession>